<evidence type="ECO:0000313" key="3">
    <source>
        <dbReference type="Proteomes" id="UP000075321"/>
    </source>
</evidence>
<dbReference type="GO" id="GO:0020037">
    <property type="term" value="F:heme binding"/>
    <property type="evidence" value="ECO:0007669"/>
    <property type="project" value="InterPro"/>
</dbReference>
<accession>A0A151AEF8</accession>
<gene>
    <name evidence="2" type="ORF">HAPAU_11590</name>
</gene>
<dbReference type="Pfam" id="PF11563">
    <property type="entry name" value="Protoglobin"/>
    <property type="match status" value="1"/>
</dbReference>
<dbReference type="InterPro" id="IPR009050">
    <property type="entry name" value="Globin-like_sf"/>
</dbReference>
<dbReference type="Gene3D" id="1.10.490.10">
    <property type="entry name" value="Globins"/>
    <property type="match status" value="1"/>
</dbReference>
<dbReference type="InterPro" id="IPR012292">
    <property type="entry name" value="Globin/Proto"/>
</dbReference>
<evidence type="ECO:0000259" key="1">
    <source>
        <dbReference type="Pfam" id="PF11563"/>
    </source>
</evidence>
<dbReference type="GO" id="GO:0019825">
    <property type="term" value="F:oxygen binding"/>
    <property type="evidence" value="ECO:0007669"/>
    <property type="project" value="InterPro"/>
</dbReference>
<dbReference type="CDD" id="cd12124">
    <property type="entry name" value="Pgbs"/>
    <property type="match status" value="1"/>
</dbReference>
<dbReference type="SUPFAM" id="SSF46458">
    <property type="entry name" value="Globin-like"/>
    <property type="match status" value="1"/>
</dbReference>
<dbReference type="EMBL" id="LTAZ01000004">
    <property type="protein sequence ID" value="KYH26068.1"/>
    <property type="molecule type" value="Genomic_DNA"/>
</dbReference>
<dbReference type="Proteomes" id="UP000075321">
    <property type="component" value="Unassembled WGS sequence"/>
</dbReference>
<keyword evidence="3" id="KW-1185">Reference proteome</keyword>
<dbReference type="InterPro" id="IPR012102">
    <property type="entry name" value="Protoglobin"/>
</dbReference>
<proteinExistence type="predicted"/>
<dbReference type="PATRIC" id="fig|1008153.3.peg.1164"/>
<protein>
    <submittedName>
        <fullName evidence="2">Protoglobin</fullName>
    </submittedName>
</protein>
<dbReference type="AlphaFoldDB" id="A0A151AEF8"/>
<sequence>MAQEIPGYDYGDESLPEAPYDEEDLEKLQAAVLFDEGDEEALREAGEVLEPQIEEILDLWYDFVGANDHLVYYFTDGEGNPDEEYLDRVRARFGQWIRDTCNPPYDQEWLNYQYEIGRRHTREKKNRTDDADAVSHIHARYLIAFIYPITATIREFLENGEHSEEEVEAMFHAWFKSITLQVTLWTQPYVRAGDW</sequence>
<reference evidence="2 3" key="1">
    <citation type="submission" date="2016-02" db="EMBL/GenBank/DDBJ databases">
        <title>Genome sequence of Halalkalicoccus paucihalophilus DSM 24557.</title>
        <authorList>
            <person name="Poehlein A."/>
            <person name="Daniel R."/>
        </authorList>
    </citation>
    <scope>NUCLEOTIDE SEQUENCE [LARGE SCALE GENOMIC DNA]</scope>
    <source>
        <strain evidence="2 3">DSM 24557</strain>
    </source>
</reference>
<dbReference type="InterPro" id="IPR044398">
    <property type="entry name" value="Globin-sensor_dom"/>
</dbReference>
<feature type="domain" description="Globin-sensor" evidence="1">
    <location>
        <begin position="22"/>
        <end position="194"/>
    </location>
</feature>
<dbReference type="RefSeq" id="WP_066380494.1">
    <property type="nucleotide sequence ID" value="NZ_LTAZ01000004.1"/>
</dbReference>
<organism evidence="2 3">
    <name type="scientific">Halalkalicoccus paucihalophilus</name>
    <dbReference type="NCBI Taxonomy" id="1008153"/>
    <lineage>
        <taxon>Archaea</taxon>
        <taxon>Methanobacteriati</taxon>
        <taxon>Methanobacteriota</taxon>
        <taxon>Stenosarchaea group</taxon>
        <taxon>Halobacteria</taxon>
        <taxon>Halobacteriales</taxon>
        <taxon>Halococcaceae</taxon>
        <taxon>Halalkalicoccus</taxon>
    </lineage>
</organism>
<dbReference type="OrthoDB" id="23301at2157"/>
<evidence type="ECO:0000313" key="2">
    <source>
        <dbReference type="EMBL" id="KYH26068.1"/>
    </source>
</evidence>
<comment type="caution">
    <text evidence="2">The sequence shown here is derived from an EMBL/GenBank/DDBJ whole genome shotgun (WGS) entry which is preliminary data.</text>
</comment>
<name>A0A151AEF8_9EURY</name>